<accession>A0A0F9EF52</accession>
<dbReference type="EMBL" id="LAZR01037279">
    <property type="protein sequence ID" value="KKL22628.1"/>
    <property type="molecule type" value="Genomic_DNA"/>
</dbReference>
<dbReference type="SUPFAM" id="SSF103084">
    <property type="entry name" value="Holliday junction resolvase RusA"/>
    <property type="match status" value="1"/>
</dbReference>
<dbReference type="GO" id="GO:0006281">
    <property type="term" value="P:DNA repair"/>
    <property type="evidence" value="ECO:0007669"/>
    <property type="project" value="InterPro"/>
</dbReference>
<gene>
    <name evidence="1" type="ORF">LCGC14_2433510</name>
</gene>
<reference evidence="1" key="1">
    <citation type="journal article" date="2015" name="Nature">
        <title>Complex archaea that bridge the gap between prokaryotes and eukaryotes.</title>
        <authorList>
            <person name="Spang A."/>
            <person name="Saw J.H."/>
            <person name="Jorgensen S.L."/>
            <person name="Zaremba-Niedzwiedzka K."/>
            <person name="Martijn J."/>
            <person name="Lind A.E."/>
            <person name="van Eijk R."/>
            <person name="Schleper C."/>
            <person name="Guy L."/>
            <person name="Ettema T.J."/>
        </authorList>
    </citation>
    <scope>NUCLEOTIDE SEQUENCE</scope>
</reference>
<dbReference type="InterPro" id="IPR008822">
    <property type="entry name" value="Endonuclease_RusA-like"/>
</dbReference>
<sequence>MLFCSLGDYPSYGYKCNFRGLGIVLKGEMSIIKFTIVGKPVAKGRPRFYRRGSFVQTYTPKETVSWENWVKLEAVKYRPSDLIEGPIRMNLEFMLLRPKSLPKKVIFHIKKPDVDNLSKSIKDALEGIIYKNDSQVYQLVCRKVYSVTECGVSVEIIYDL</sequence>
<evidence type="ECO:0000313" key="1">
    <source>
        <dbReference type="EMBL" id="KKL22628.1"/>
    </source>
</evidence>
<protein>
    <submittedName>
        <fullName evidence="1">Uncharacterized protein</fullName>
    </submittedName>
</protein>
<dbReference type="InterPro" id="IPR036614">
    <property type="entry name" value="RusA-like_sf"/>
</dbReference>
<dbReference type="AlphaFoldDB" id="A0A0F9EF52"/>
<dbReference type="GO" id="GO:0006310">
    <property type="term" value="P:DNA recombination"/>
    <property type="evidence" value="ECO:0007669"/>
    <property type="project" value="InterPro"/>
</dbReference>
<dbReference type="GO" id="GO:0000287">
    <property type="term" value="F:magnesium ion binding"/>
    <property type="evidence" value="ECO:0007669"/>
    <property type="project" value="InterPro"/>
</dbReference>
<name>A0A0F9EF52_9ZZZZ</name>
<proteinExistence type="predicted"/>
<organism evidence="1">
    <name type="scientific">marine sediment metagenome</name>
    <dbReference type="NCBI Taxonomy" id="412755"/>
    <lineage>
        <taxon>unclassified sequences</taxon>
        <taxon>metagenomes</taxon>
        <taxon>ecological metagenomes</taxon>
    </lineage>
</organism>
<dbReference type="Gene3D" id="3.30.1330.70">
    <property type="entry name" value="Holliday junction resolvase RusA"/>
    <property type="match status" value="1"/>
</dbReference>
<comment type="caution">
    <text evidence="1">The sequence shown here is derived from an EMBL/GenBank/DDBJ whole genome shotgun (WGS) entry which is preliminary data.</text>
</comment>
<dbReference type="Pfam" id="PF05866">
    <property type="entry name" value="RusA"/>
    <property type="match status" value="1"/>
</dbReference>